<dbReference type="AlphaFoldDB" id="A0A2R4MC77"/>
<dbReference type="PANTHER" id="PTHR47628">
    <property type="match status" value="1"/>
</dbReference>
<dbReference type="PANTHER" id="PTHR47628:SF1">
    <property type="entry name" value="ALIPHATIC AMIDASE EXPRESSION-REGULATING PROTEIN"/>
    <property type="match status" value="1"/>
</dbReference>
<dbReference type="STRING" id="1122213.GCA_000423365_01689"/>
<evidence type="ECO:0000313" key="2">
    <source>
        <dbReference type="Proteomes" id="UP000258927"/>
    </source>
</evidence>
<dbReference type="InterPro" id="IPR039570">
    <property type="entry name" value="AmiC_PBP1"/>
</dbReference>
<accession>A0A2R4MC77</accession>
<dbReference type="Proteomes" id="UP000258927">
    <property type="component" value="Chromosome"/>
</dbReference>
<dbReference type="KEGG" id="mmyr:MXMO3_01107"/>
<dbReference type="SUPFAM" id="SSF53822">
    <property type="entry name" value="Periplasmic binding protein-like I"/>
    <property type="match status" value="1"/>
</dbReference>
<gene>
    <name evidence="1" type="ORF">MXMO3_01107</name>
</gene>
<reference evidence="1 2" key="1">
    <citation type="submission" date="2017-05" db="EMBL/GenBank/DDBJ databases">
        <title>Genome Analysis of Maritalea myrionectae HL2708#5.</title>
        <authorList>
            <consortium name="Cotde Inc.-PKNU"/>
            <person name="Jang D."/>
            <person name="Oh H.-M."/>
        </authorList>
    </citation>
    <scope>NUCLEOTIDE SEQUENCE [LARGE SCALE GENOMIC DNA]</scope>
    <source>
        <strain evidence="1 2">HL2708#5</strain>
    </source>
</reference>
<dbReference type="EMBL" id="CP021330">
    <property type="protein sequence ID" value="AVX03638.1"/>
    <property type="molecule type" value="Genomic_DNA"/>
</dbReference>
<evidence type="ECO:0000313" key="1">
    <source>
        <dbReference type="EMBL" id="AVX03638.1"/>
    </source>
</evidence>
<sequence>MSTQIPIGLLFSVTGTDKYIGIDALDGAMMALEEVNADPSFDFEFVPHVRDPGDSLSLFRRYAEELLTEHNCRNIIGTVTSSSRKEVIPVVEKHDALLWYCCPYEGFESCENVIYIGSTPSLHMVPLFEYVVPRFGANAYIVGSNYIWGWETGRVARELLTACHGQVHGERYVPIGSEDIGRLIDEIEQKRPDFVLNNLIGHSSYAFFEAYKALGERDPHFLPENCPIVSCNITEAEIDSIGQEQLLGHLTTAVYFETQPNAENQSMLDAVHHRYGGERRGSTYMVSNYTAIKMLAAAIRDTGSDEVDPVRTNLHARRFDTALGPLKIDQWTNHAALRPGVGRFDGLGFEIVSAADELVEADPYFVHFDAKEFARKIAEQQKVAPHLRVVK</sequence>
<dbReference type="InterPro" id="IPR028082">
    <property type="entry name" value="Peripla_BP_I"/>
</dbReference>
<dbReference type="Pfam" id="PF13433">
    <property type="entry name" value="Peripla_BP_5"/>
    <property type="match status" value="1"/>
</dbReference>
<dbReference type="CDD" id="cd06357">
    <property type="entry name" value="PBP1_AmiC"/>
    <property type="match status" value="1"/>
</dbReference>
<keyword evidence="2" id="KW-1185">Reference proteome</keyword>
<organism evidence="1 2">
    <name type="scientific">Maritalea myrionectae</name>
    <dbReference type="NCBI Taxonomy" id="454601"/>
    <lineage>
        <taxon>Bacteria</taxon>
        <taxon>Pseudomonadati</taxon>
        <taxon>Pseudomonadota</taxon>
        <taxon>Alphaproteobacteria</taxon>
        <taxon>Hyphomicrobiales</taxon>
        <taxon>Devosiaceae</taxon>
        <taxon>Maritalea</taxon>
    </lineage>
</organism>
<proteinExistence type="predicted"/>
<protein>
    <submittedName>
        <fullName evidence="1">Aliphatic amidase expression-regulating protein</fullName>
    </submittedName>
</protein>
<dbReference type="RefSeq" id="WP_027834707.1">
    <property type="nucleotide sequence ID" value="NZ_CP021330.1"/>
</dbReference>
<name>A0A2R4MC77_9HYPH</name>
<dbReference type="Gene3D" id="3.40.50.2300">
    <property type="match status" value="2"/>
</dbReference>
<dbReference type="GO" id="GO:0033218">
    <property type="term" value="F:amide binding"/>
    <property type="evidence" value="ECO:0007669"/>
    <property type="project" value="InterPro"/>
</dbReference>